<dbReference type="GO" id="GO:0004386">
    <property type="term" value="F:helicase activity"/>
    <property type="evidence" value="ECO:0007669"/>
    <property type="project" value="UniProtKB-KW"/>
</dbReference>
<evidence type="ECO:0000313" key="2">
    <source>
        <dbReference type="EMBL" id="UFP95649.1"/>
    </source>
</evidence>
<evidence type="ECO:0000313" key="3">
    <source>
        <dbReference type="Proteomes" id="UP001054846"/>
    </source>
</evidence>
<keyword evidence="2" id="KW-0067">ATP-binding</keyword>
<evidence type="ECO:0000259" key="1">
    <source>
        <dbReference type="Pfam" id="PF13307"/>
    </source>
</evidence>
<accession>A0ABY3PPT0</accession>
<feature type="domain" description="ATP-dependent helicase C-terminal" evidence="1">
    <location>
        <begin position="380"/>
        <end position="477"/>
    </location>
</feature>
<keyword evidence="2" id="KW-0378">Hydrolase</keyword>
<proteinExistence type="predicted"/>
<dbReference type="Pfam" id="PF13307">
    <property type="entry name" value="Helicase_C_2"/>
    <property type="match status" value="1"/>
</dbReference>
<keyword evidence="2" id="KW-0547">Nucleotide-binding</keyword>
<dbReference type="InterPro" id="IPR006555">
    <property type="entry name" value="ATP-dep_Helicase_C"/>
</dbReference>
<sequence length="485" mass="54163">MGIEVQVHRQLLQLLRSEQLPTAWPHQLTMGRLVARALYQGRSTLVQVSGSGEHRLSYLLPALSAPEPVILCANESIQQQLLDVDLPLLRRNLATEKPIGLGDRWPGTGWRGVLITEPLTFLRDRLRGGSHFPEGVAVIFDGAHCLEQWAIQALSERIEPADWDDLREGDFGRAEFWLDWQVGLSRALSSQPHNRTALGPNRQAALASALGESLPSAAWRRFRGALSALDRVHWVQYYRQSNQFSLVSSPIAVADALAHTLWPRQPAVVIGEALDPAREARTFRSWVGLGEVTCLRFPADLREQEVQLYLPTQLSDPTASHYRQQIEPVLVELAALAAGPLVILLPEGPLRSHLGTFLAAQFGSRVGIHRLQPPPNGITLASWEFWEANHHHLGAPTTLAVCALPFPRLDDPLVAARVQWLKAGRRDWFREYLLPVAIGRLQRGISPLRQTQGLVALLDNRINHRSYGGQLLDALTPARRLRYLE</sequence>
<dbReference type="Proteomes" id="UP001054846">
    <property type="component" value="Chromosome"/>
</dbReference>
<protein>
    <submittedName>
        <fullName evidence="2">ATP-dependent DNA helicase</fullName>
    </submittedName>
</protein>
<keyword evidence="2" id="KW-0347">Helicase</keyword>
<reference evidence="2 3" key="1">
    <citation type="journal article" date="2021" name="Genome Biol. Evol.">
        <title>Complete Genome Sequencing of a Novel Gloeobacter Species from a Waterfall Cave in Mexico.</title>
        <authorList>
            <person name="Saw J.H."/>
            <person name="Cardona T."/>
            <person name="Montejano G."/>
        </authorList>
    </citation>
    <scope>NUCLEOTIDE SEQUENCE [LARGE SCALE GENOMIC DNA]</scope>
    <source>
        <strain evidence="2">MG652769</strain>
    </source>
</reference>
<organism evidence="2 3">
    <name type="scientific">Gloeobacter morelensis MG652769</name>
    <dbReference type="NCBI Taxonomy" id="2781736"/>
    <lineage>
        <taxon>Bacteria</taxon>
        <taxon>Bacillati</taxon>
        <taxon>Cyanobacteriota</taxon>
        <taxon>Cyanophyceae</taxon>
        <taxon>Gloeobacterales</taxon>
        <taxon>Gloeobacteraceae</taxon>
        <taxon>Gloeobacter</taxon>
        <taxon>Gloeobacter morelensis</taxon>
    </lineage>
</organism>
<dbReference type="RefSeq" id="WP_230842873.1">
    <property type="nucleotide sequence ID" value="NZ_CP063845.1"/>
</dbReference>
<dbReference type="EMBL" id="CP063845">
    <property type="protein sequence ID" value="UFP95649.1"/>
    <property type="molecule type" value="Genomic_DNA"/>
</dbReference>
<keyword evidence="3" id="KW-1185">Reference proteome</keyword>
<name>A0ABY3PPT0_9CYAN</name>
<gene>
    <name evidence="2" type="ORF">ISF26_05250</name>
</gene>